<reference evidence="1 2" key="1">
    <citation type="submission" date="2020-09" db="EMBL/GenBank/DDBJ databases">
        <title>De no assembly of potato wild relative species, Solanum commersonii.</title>
        <authorList>
            <person name="Cho K."/>
        </authorList>
    </citation>
    <scope>NUCLEOTIDE SEQUENCE [LARGE SCALE GENOMIC DNA]</scope>
    <source>
        <strain evidence="1">LZ3.2</strain>
        <tissue evidence="1">Leaf</tissue>
    </source>
</reference>
<dbReference type="Proteomes" id="UP000824120">
    <property type="component" value="Chromosome 2"/>
</dbReference>
<evidence type="ECO:0000313" key="1">
    <source>
        <dbReference type="EMBL" id="KAG5619920.1"/>
    </source>
</evidence>
<dbReference type="EMBL" id="JACXVP010000002">
    <property type="protein sequence ID" value="KAG5619920.1"/>
    <property type="molecule type" value="Genomic_DNA"/>
</dbReference>
<dbReference type="AlphaFoldDB" id="A0A9J6A6B7"/>
<evidence type="ECO:0000313" key="2">
    <source>
        <dbReference type="Proteomes" id="UP000824120"/>
    </source>
</evidence>
<keyword evidence="2" id="KW-1185">Reference proteome</keyword>
<organism evidence="1 2">
    <name type="scientific">Solanum commersonii</name>
    <name type="common">Commerson's wild potato</name>
    <name type="synonym">Commerson's nightshade</name>
    <dbReference type="NCBI Taxonomy" id="4109"/>
    <lineage>
        <taxon>Eukaryota</taxon>
        <taxon>Viridiplantae</taxon>
        <taxon>Streptophyta</taxon>
        <taxon>Embryophyta</taxon>
        <taxon>Tracheophyta</taxon>
        <taxon>Spermatophyta</taxon>
        <taxon>Magnoliopsida</taxon>
        <taxon>eudicotyledons</taxon>
        <taxon>Gunneridae</taxon>
        <taxon>Pentapetalae</taxon>
        <taxon>asterids</taxon>
        <taxon>lamiids</taxon>
        <taxon>Solanales</taxon>
        <taxon>Solanaceae</taxon>
        <taxon>Solanoideae</taxon>
        <taxon>Solaneae</taxon>
        <taxon>Solanum</taxon>
    </lineage>
</organism>
<sequence>MTSPIGLPLFSNPHSFWLTQDKKGLLKACNGAECKGVPSLSSPWIRVDFFAFLDLPSLFTTPQLRLLFAIQTNHTS</sequence>
<name>A0A9J6A6B7_SOLCO</name>
<accession>A0A9J6A6B7</accession>
<gene>
    <name evidence="1" type="ORF">H5410_005138</name>
</gene>
<comment type="caution">
    <text evidence="1">The sequence shown here is derived from an EMBL/GenBank/DDBJ whole genome shotgun (WGS) entry which is preliminary data.</text>
</comment>
<protein>
    <submittedName>
        <fullName evidence="1">Uncharacterized protein</fullName>
    </submittedName>
</protein>
<proteinExistence type="predicted"/>